<comment type="caution">
    <text evidence="6">The sequence shown here is derived from an EMBL/GenBank/DDBJ whole genome shotgun (WGS) entry which is preliminary data.</text>
</comment>
<accession>A0A1U7HXI9</accession>
<evidence type="ECO:0000259" key="4">
    <source>
        <dbReference type="Pfam" id="PF00389"/>
    </source>
</evidence>
<dbReference type="SUPFAM" id="SSF52283">
    <property type="entry name" value="Formate/glycerate dehydrogenase catalytic domain-like"/>
    <property type="match status" value="1"/>
</dbReference>
<keyword evidence="7" id="KW-1185">Reference proteome</keyword>
<evidence type="ECO:0000259" key="5">
    <source>
        <dbReference type="Pfam" id="PF02826"/>
    </source>
</evidence>
<dbReference type="AlphaFoldDB" id="A0A1U7HXI9"/>
<evidence type="ECO:0008006" key="8">
    <source>
        <dbReference type="Google" id="ProtNLM"/>
    </source>
</evidence>
<name>A0A1U7HXI9_9CHRO</name>
<keyword evidence="2 3" id="KW-0560">Oxidoreductase</keyword>
<comment type="similarity">
    <text evidence="1 3">Belongs to the D-isomer specific 2-hydroxyacid dehydrogenase family.</text>
</comment>
<sequence length="325" mass="35007">MSDRIHESENFPGRVVVTSSGNLAQRIAHHFSPKTVITLPHDRVVLDALDTFVLVPGIQPVDAALMDCLPQLRLVQRSGVGVENVDITAATQRGIYVANVPSPGTGNAESVAELAILHMLALARNYRGSELDWNQAEGQSLWKKTVGIYGLGGIGQAIARRLRAFEVQLLGIKRQLDPQLADTLGLEWLGTPLERSHLLQHSDFVIIAASADNVTQPFGWQDFQKMKSTAYLINVARGAWIDENALVKALQNKVIAGAGLDVFQQEPLASDSPLLQANLNLTLTPHLGGHTDIAATGIANAVVANILRVAQGQPPENCLNVEVQG</sequence>
<dbReference type="PANTHER" id="PTHR10996">
    <property type="entry name" value="2-HYDROXYACID DEHYDROGENASE-RELATED"/>
    <property type="match status" value="1"/>
</dbReference>
<protein>
    <recommendedName>
        <fullName evidence="8">Hydroxyacid dehydrogenase</fullName>
    </recommendedName>
</protein>
<dbReference type="InterPro" id="IPR006140">
    <property type="entry name" value="D-isomer_DH_NAD-bd"/>
</dbReference>
<dbReference type="InterPro" id="IPR036291">
    <property type="entry name" value="NAD(P)-bd_dom_sf"/>
</dbReference>
<dbReference type="Pfam" id="PF02826">
    <property type="entry name" value="2-Hacid_dh_C"/>
    <property type="match status" value="1"/>
</dbReference>
<dbReference type="InterPro" id="IPR050223">
    <property type="entry name" value="D-isomer_2-hydroxyacid_DH"/>
</dbReference>
<evidence type="ECO:0000313" key="7">
    <source>
        <dbReference type="Proteomes" id="UP000185984"/>
    </source>
</evidence>
<dbReference type="RefSeq" id="WP_073548137.1">
    <property type="nucleotide sequence ID" value="NZ_CAWMVK010000023.1"/>
</dbReference>
<reference evidence="6 7" key="1">
    <citation type="submission" date="2016-11" db="EMBL/GenBank/DDBJ databases">
        <title>Draft Genome Sequences of Nine Cyanobacterial Strains from Diverse Habitats.</title>
        <authorList>
            <person name="Zhu T."/>
            <person name="Hou S."/>
            <person name="Lu X."/>
            <person name="Hess W.R."/>
        </authorList>
    </citation>
    <scope>NUCLEOTIDE SEQUENCE [LARGE SCALE GENOMIC DNA]</scope>
    <source>
        <strain evidence="6 7">5.2 s.c.1</strain>
    </source>
</reference>
<dbReference type="OrthoDB" id="9805416at2"/>
<dbReference type="Pfam" id="PF00389">
    <property type="entry name" value="2-Hacid_dh"/>
    <property type="match status" value="1"/>
</dbReference>
<evidence type="ECO:0000256" key="2">
    <source>
        <dbReference type="ARBA" id="ARBA00023002"/>
    </source>
</evidence>
<feature type="domain" description="D-isomer specific 2-hydroxyacid dehydrogenase catalytic" evidence="4">
    <location>
        <begin position="53"/>
        <end position="320"/>
    </location>
</feature>
<dbReference type="GO" id="GO:0016618">
    <property type="term" value="F:hydroxypyruvate reductase [NAD(P)H] activity"/>
    <property type="evidence" value="ECO:0007669"/>
    <property type="project" value="TreeGrafter"/>
</dbReference>
<dbReference type="Gene3D" id="3.40.50.720">
    <property type="entry name" value="NAD(P)-binding Rossmann-like Domain"/>
    <property type="match status" value="2"/>
</dbReference>
<dbReference type="Proteomes" id="UP000185984">
    <property type="component" value="Unassembled WGS sequence"/>
</dbReference>
<dbReference type="EMBL" id="MRCC01000003">
    <property type="protein sequence ID" value="OKH28328.1"/>
    <property type="molecule type" value="Genomic_DNA"/>
</dbReference>
<dbReference type="InterPro" id="IPR006139">
    <property type="entry name" value="D-isomer_2_OHA_DH_cat_dom"/>
</dbReference>
<dbReference type="STRING" id="247279.NIES1031_03505"/>
<proteinExistence type="inferred from homology"/>
<evidence type="ECO:0000256" key="3">
    <source>
        <dbReference type="RuleBase" id="RU003719"/>
    </source>
</evidence>
<gene>
    <name evidence="6" type="ORF">NIES1031_03505</name>
</gene>
<evidence type="ECO:0000256" key="1">
    <source>
        <dbReference type="ARBA" id="ARBA00005854"/>
    </source>
</evidence>
<dbReference type="GO" id="GO:0051287">
    <property type="term" value="F:NAD binding"/>
    <property type="evidence" value="ECO:0007669"/>
    <property type="project" value="InterPro"/>
</dbReference>
<feature type="domain" description="D-isomer specific 2-hydroxyacid dehydrogenase NAD-binding" evidence="5">
    <location>
        <begin position="129"/>
        <end position="288"/>
    </location>
</feature>
<organism evidence="6 7">
    <name type="scientific">Chroogloeocystis siderophila 5.2 s.c.1</name>
    <dbReference type="NCBI Taxonomy" id="247279"/>
    <lineage>
        <taxon>Bacteria</taxon>
        <taxon>Bacillati</taxon>
        <taxon>Cyanobacteriota</taxon>
        <taxon>Cyanophyceae</taxon>
        <taxon>Oscillatoriophycideae</taxon>
        <taxon>Chroococcales</taxon>
        <taxon>Chroococcaceae</taxon>
        <taxon>Chroogloeocystis</taxon>
    </lineage>
</organism>
<dbReference type="PANTHER" id="PTHR10996:SF283">
    <property type="entry name" value="GLYOXYLATE_HYDROXYPYRUVATE REDUCTASE B"/>
    <property type="match status" value="1"/>
</dbReference>
<dbReference type="GO" id="GO:0030267">
    <property type="term" value="F:glyoxylate reductase (NADPH) activity"/>
    <property type="evidence" value="ECO:0007669"/>
    <property type="project" value="TreeGrafter"/>
</dbReference>
<dbReference type="SUPFAM" id="SSF51735">
    <property type="entry name" value="NAD(P)-binding Rossmann-fold domains"/>
    <property type="match status" value="1"/>
</dbReference>
<evidence type="ECO:0000313" key="6">
    <source>
        <dbReference type="EMBL" id="OKH28328.1"/>
    </source>
</evidence>
<dbReference type="GO" id="GO:0005829">
    <property type="term" value="C:cytosol"/>
    <property type="evidence" value="ECO:0007669"/>
    <property type="project" value="TreeGrafter"/>
</dbReference>